<dbReference type="OrthoDB" id="9806350at2"/>
<evidence type="ECO:0000313" key="3">
    <source>
        <dbReference type="Proteomes" id="UP000269669"/>
    </source>
</evidence>
<dbReference type="Proteomes" id="UP000269669">
    <property type="component" value="Unassembled WGS sequence"/>
</dbReference>
<proteinExistence type="predicted"/>
<dbReference type="CDD" id="cd02199">
    <property type="entry name" value="YjgF_YER057c_UK114_like_1"/>
    <property type="match status" value="1"/>
</dbReference>
<reference evidence="2 3" key="1">
    <citation type="submission" date="2018-12" db="EMBL/GenBank/DDBJ databases">
        <title>Sequencing of bacterial isolates from soil warming experiment in Harvard Forest, Massachusetts, USA.</title>
        <authorList>
            <person name="Deangelis K."/>
        </authorList>
    </citation>
    <scope>NUCLEOTIDE SEQUENCE [LARGE SCALE GENOMIC DNA]</scope>
    <source>
        <strain evidence="2 3">EB153</strain>
    </source>
</reference>
<dbReference type="Gene3D" id="3.30.1330.40">
    <property type="entry name" value="RutC-like"/>
    <property type="match status" value="1"/>
</dbReference>
<accession>A0A428MHV1</accession>
<feature type="domain" description="Endoribonuclease L-PSP/chorismate mutase-like" evidence="1">
    <location>
        <begin position="15"/>
        <end position="148"/>
    </location>
</feature>
<gene>
    <name evidence="2" type="ORF">EDE15_1963</name>
</gene>
<name>A0A428MHV1_9BACT</name>
<dbReference type="InterPro" id="IPR013813">
    <property type="entry name" value="Endoribo_LPSP/chorism_mut-like"/>
</dbReference>
<protein>
    <submittedName>
        <fullName evidence="2">Enamine deaminase RidA (YjgF/YER057c/UK114 family)</fullName>
    </submittedName>
</protein>
<dbReference type="RefSeq" id="WP_125485048.1">
    <property type="nucleotide sequence ID" value="NZ_RSDW01000001.1"/>
</dbReference>
<keyword evidence="3" id="KW-1185">Reference proteome</keyword>
<evidence type="ECO:0000313" key="2">
    <source>
        <dbReference type="EMBL" id="RSL16447.1"/>
    </source>
</evidence>
<dbReference type="PANTHER" id="PTHR43760:SF1">
    <property type="entry name" value="ENDORIBONUCLEASE L-PSP_CHORISMATE MUTASE-LIKE DOMAIN-CONTAINING PROTEIN"/>
    <property type="match status" value="1"/>
</dbReference>
<dbReference type="AlphaFoldDB" id="A0A428MHV1"/>
<dbReference type="InterPro" id="IPR035959">
    <property type="entry name" value="RutC-like_sf"/>
</dbReference>
<sequence>MVSNKGSQSGSADRRLQDLGIQLPEVPKPFGTYVETVQTGNLLFFSGMLPVVDHKPKYIGRLGKELDAEAGRDAAYTAALNVLAAAKEHLGSLDRVTRVVRLGVFMATSGDFFDQPRVADAVSDLFRDVFGAEKASVRLVIGVASLPLGMPIELEVIFEVTE</sequence>
<dbReference type="PANTHER" id="PTHR43760">
    <property type="entry name" value="ENDORIBONUCLEASE-RELATED"/>
    <property type="match status" value="1"/>
</dbReference>
<organism evidence="2 3">
    <name type="scientific">Edaphobacter aggregans</name>
    <dbReference type="NCBI Taxonomy" id="570835"/>
    <lineage>
        <taxon>Bacteria</taxon>
        <taxon>Pseudomonadati</taxon>
        <taxon>Acidobacteriota</taxon>
        <taxon>Terriglobia</taxon>
        <taxon>Terriglobales</taxon>
        <taxon>Acidobacteriaceae</taxon>
        <taxon>Edaphobacter</taxon>
    </lineage>
</organism>
<dbReference type="Pfam" id="PF14588">
    <property type="entry name" value="YjgF_endoribonc"/>
    <property type="match status" value="1"/>
</dbReference>
<dbReference type="SUPFAM" id="SSF55298">
    <property type="entry name" value="YjgF-like"/>
    <property type="match status" value="1"/>
</dbReference>
<comment type="caution">
    <text evidence="2">The sequence shown here is derived from an EMBL/GenBank/DDBJ whole genome shotgun (WGS) entry which is preliminary data.</text>
</comment>
<dbReference type="EMBL" id="RSDW01000001">
    <property type="protein sequence ID" value="RSL16447.1"/>
    <property type="molecule type" value="Genomic_DNA"/>
</dbReference>
<evidence type="ECO:0000259" key="1">
    <source>
        <dbReference type="Pfam" id="PF14588"/>
    </source>
</evidence>